<keyword evidence="11" id="KW-1185">Reference proteome</keyword>
<feature type="compositionally biased region" description="Polar residues" evidence="6">
    <location>
        <begin position="796"/>
        <end position="826"/>
    </location>
</feature>
<dbReference type="SUPFAM" id="SSF50965">
    <property type="entry name" value="Galactose oxidase, central domain"/>
    <property type="match status" value="1"/>
</dbReference>
<feature type="chain" id="PRO_5041903354" description="Protein kinase domain-containing protein" evidence="8">
    <location>
        <begin position="22"/>
        <end position="1205"/>
    </location>
</feature>
<evidence type="ECO:0000256" key="3">
    <source>
        <dbReference type="ARBA" id="ARBA00022737"/>
    </source>
</evidence>
<dbReference type="SMART" id="SM00220">
    <property type="entry name" value="S_TKc"/>
    <property type="match status" value="1"/>
</dbReference>
<feature type="compositionally biased region" description="Low complexity" evidence="6">
    <location>
        <begin position="954"/>
        <end position="978"/>
    </location>
</feature>
<evidence type="ECO:0000256" key="7">
    <source>
        <dbReference type="SAM" id="Phobius"/>
    </source>
</evidence>
<evidence type="ECO:0000256" key="2">
    <source>
        <dbReference type="ARBA" id="ARBA00022553"/>
    </source>
</evidence>
<dbReference type="PANTHER" id="PTHR46093:SF18">
    <property type="entry name" value="FIBRONECTIN TYPE-III DOMAIN-CONTAINING PROTEIN"/>
    <property type="match status" value="1"/>
</dbReference>
<dbReference type="GO" id="GO:0005524">
    <property type="term" value="F:ATP binding"/>
    <property type="evidence" value="ECO:0007669"/>
    <property type="project" value="UniProtKB-KW"/>
</dbReference>
<evidence type="ECO:0000313" key="10">
    <source>
        <dbReference type="EMBL" id="KAJ8657448.1"/>
    </source>
</evidence>
<evidence type="ECO:0000256" key="1">
    <source>
        <dbReference type="ARBA" id="ARBA00022441"/>
    </source>
</evidence>
<evidence type="ECO:0000313" key="11">
    <source>
        <dbReference type="Proteomes" id="UP001234581"/>
    </source>
</evidence>
<keyword evidence="5" id="KW-0067">ATP-binding</keyword>
<dbReference type="InterPro" id="IPR000719">
    <property type="entry name" value="Prot_kinase_dom"/>
</dbReference>
<keyword evidence="7" id="KW-0812">Transmembrane</keyword>
<dbReference type="GeneID" id="83214160"/>
<feature type="region of interest" description="Disordered" evidence="6">
    <location>
        <begin position="575"/>
        <end position="606"/>
    </location>
</feature>
<feature type="region of interest" description="Disordered" evidence="6">
    <location>
        <begin position="791"/>
        <end position="849"/>
    </location>
</feature>
<accession>A0AAD7V2J4</accession>
<dbReference type="GO" id="GO:0004672">
    <property type="term" value="F:protein kinase activity"/>
    <property type="evidence" value="ECO:0007669"/>
    <property type="project" value="InterPro"/>
</dbReference>
<dbReference type="CDD" id="cd00180">
    <property type="entry name" value="PKc"/>
    <property type="match status" value="1"/>
</dbReference>
<gene>
    <name evidence="10" type="ORF">O0I10_006750</name>
</gene>
<proteinExistence type="predicted"/>
<dbReference type="AlphaFoldDB" id="A0AAD7V2J4"/>
<dbReference type="PANTHER" id="PTHR46093">
    <property type="entry name" value="ACYL-COA-BINDING DOMAIN-CONTAINING PROTEIN 5"/>
    <property type="match status" value="1"/>
</dbReference>
<dbReference type="Pfam" id="PF21314">
    <property type="entry name" value="TM_ErbB1"/>
    <property type="match status" value="1"/>
</dbReference>
<dbReference type="InterPro" id="IPR015915">
    <property type="entry name" value="Kelch-typ_b-propeller"/>
</dbReference>
<evidence type="ECO:0000256" key="6">
    <source>
        <dbReference type="SAM" id="MobiDB-lite"/>
    </source>
</evidence>
<dbReference type="RefSeq" id="XP_058342361.1">
    <property type="nucleotide sequence ID" value="XM_058486775.1"/>
</dbReference>
<keyword evidence="8" id="KW-0732">Signal</keyword>
<feature type="domain" description="Protein kinase" evidence="9">
    <location>
        <begin position="870"/>
        <end position="1201"/>
    </location>
</feature>
<dbReference type="PROSITE" id="PS50011">
    <property type="entry name" value="PROTEIN_KINASE_DOM"/>
    <property type="match status" value="1"/>
</dbReference>
<feature type="compositionally biased region" description="Basic and acidic residues" evidence="6">
    <location>
        <begin position="827"/>
        <end position="849"/>
    </location>
</feature>
<evidence type="ECO:0000256" key="8">
    <source>
        <dbReference type="SAM" id="SignalP"/>
    </source>
</evidence>
<feature type="compositionally biased region" description="Polar residues" evidence="6">
    <location>
        <begin position="577"/>
        <end position="606"/>
    </location>
</feature>
<dbReference type="Pfam" id="PF24681">
    <property type="entry name" value="Kelch_KLHDC2_KLHL20_DRC7"/>
    <property type="match status" value="2"/>
</dbReference>
<feature type="transmembrane region" description="Helical" evidence="7">
    <location>
        <begin position="388"/>
        <end position="411"/>
    </location>
</feature>
<reference evidence="10 11" key="1">
    <citation type="submission" date="2023-03" db="EMBL/GenBank/DDBJ databases">
        <title>Genome sequence of Lichtheimia ornata CBS 291.66.</title>
        <authorList>
            <person name="Mohabir J.T."/>
            <person name="Shea T.P."/>
            <person name="Kurbessoian T."/>
            <person name="Berby B."/>
            <person name="Fontaine J."/>
            <person name="Livny J."/>
            <person name="Gnirke A."/>
            <person name="Stajich J.E."/>
            <person name="Cuomo C.A."/>
        </authorList>
    </citation>
    <scope>NUCLEOTIDE SEQUENCE [LARGE SCALE GENOMIC DNA]</scope>
    <source>
        <strain evidence="10">CBS 291.66</strain>
    </source>
</reference>
<keyword evidence="2" id="KW-0597">Phosphoprotein</keyword>
<protein>
    <recommendedName>
        <fullName evidence="9">Protein kinase domain-containing protein</fullName>
    </recommendedName>
</protein>
<keyword evidence="7" id="KW-1133">Transmembrane helix</keyword>
<dbReference type="InterPro" id="IPR011009">
    <property type="entry name" value="Kinase-like_dom_sf"/>
</dbReference>
<dbReference type="InterPro" id="IPR049328">
    <property type="entry name" value="TM_ErbB1"/>
</dbReference>
<organism evidence="10 11">
    <name type="scientific">Lichtheimia ornata</name>
    <dbReference type="NCBI Taxonomy" id="688661"/>
    <lineage>
        <taxon>Eukaryota</taxon>
        <taxon>Fungi</taxon>
        <taxon>Fungi incertae sedis</taxon>
        <taxon>Mucoromycota</taxon>
        <taxon>Mucoromycotina</taxon>
        <taxon>Mucoromycetes</taxon>
        <taxon>Mucorales</taxon>
        <taxon>Lichtheimiaceae</taxon>
        <taxon>Lichtheimia</taxon>
    </lineage>
</organism>
<dbReference type="EMBL" id="JARTCD010000031">
    <property type="protein sequence ID" value="KAJ8657448.1"/>
    <property type="molecule type" value="Genomic_DNA"/>
</dbReference>
<dbReference type="SUPFAM" id="SSF56112">
    <property type="entry name" value="Protein kinase-like (PK-like)"/>
    <property type="match status" value="1"/>
</dbReference>
<sequence>MLRRWTIAILLLAGISIVVEAQLGTIQTNVPWRAGHVAVYLDPYVILYGGSEDTSESYGGTVHGSNSLWVWDSRNGSWYNAQSTVQSGVNMLPQVYFGATTLPSSGQMIVVGGNTTGGGTSGMLQKLDINNWSWSFPSSNTASPTRAAQFAITTVNNTIYTYGGSAVDTNGFVQSNAVLNDLYMLDANSFGWTSGSNGAAITGHSTCYIKSCNCLVVFGGTSTGNGADANANVIVYDLTKRAWNLQVAVGGGSSGPPGGRVLHTANCMDDKMIVYGGGSPSPSDSDVWVLDASSYPTLTWERKQMENIGQGPSARMGHTTVLDKANQKLYIFGGWGATATSDTHMYILDAVKWSWSKIPTAGFSSSGDSSGNGDGNGDGDGGGSKTGAIVGGVVGGVVGAALIAALLFLLWRRRRKQQQKNATKDDMSEKSGNEYYAGQHPDYWYYDGGDDQQSDTANGTPNRKRVSKAMTAMTNSLSFRDSYGVRSELGDTERVVTGVLEELPSPMVTDSGSEMATYSNGTRSYRDSAHNSKALLLPTSPSDVHLRSCGNQVPNEVLSQKPNEFSIPASRFAVQHDNGSGQTATTTIPIEHYSPQSPTSITASAGAPLSSSMDVLQSVRSGYGSSMLSPTEQAMRSRDGITVTHATHNADNPAIKRTSHDEDNTTYTESISYQAQGSMGPIRYIPPSSQQFSLATTTSASASGATNDARRGSNAAIPLTHHQYPSSNMSSVPMARPITPDHDNDNNNTTHRISMHRFQQDTSNSNSNNNNENIYETVSPLEMLAALGRVNEEESGSQSAVDSNEIQSSGSVATPAQSSLGNATDSTSREHMVEATTKRDLSSRHRPESMEDAFSALAPLTSMLPRRYQLDQTTTPIIGPMNSILFINKINNSNSQSPATTTNKVAIKSFGRREAWERECRTLIKLKSPHVVELLEVLTIQDESRTPLPRRRQSISSSTSQPSSIQQPAAAAAATSSSQDDDDDEDQVKYVTVLERLDETLGSAIRRARSEKHAWTTQQTRAIARNVIECLAWCHSRGIAFCDLKPSNIMRRSADASWKLIDFEASRTIGEECVGVITPRYCPPEVARATTYGLEGANGVVATPSVDLWALGCVIYELETKHALFAGNIKDETILHFISHPSPSTPILNNGLRWNEHKELYIPNLERKIPDTRTRQLIKMLLSREPSKRGSASTLLDHPYFEEQQ</sequence>
<dbReference type="Pfam" id="PF00069">
    <property type="entry name" value="Pkinase"/>
    <property type="match status" value="1"/>
</dbReference>
<keyword evidence="7" id="KW-0472">Membrane</keyword>
<keyword evidence="3" id="KW-0677">Repeat</keyword>
<evidence type="ECO:0000256" key="4">
    <source>
        <dbReference type="ARBA" id="ARBA00022741"/>
    </source>
</evidence>
<feature type="region of interest" description="Disordered" evidence="6">
    <location>
        <begin position="945"/>
        <end position="985"/>
    </location>
</feature>
<keyword evidence="1" id="KW-0880">Kelch repeat</keyword>
<dbReference type="Gene3D" id="2.120.10.80">
    <property type="entry name" value="Kelch-type beta propeller"/>
    <property type="match status" value="2"/>
</dbReference>
<name>A0AAD7V2J4_9FUNG</name>
<dbReference type="Proteomes" id="UP001234581">
    <property type="component" value="Unassembled WGS sequence"/>
</dbReference>
<evidence type="ECO:0000259" key="9">
    <source>
        <dbReference type="PROSITE" id="PS50011"/>
    </source>
</evidence>
<evidence type="ECO:0000256" key="5">
    <source>
        <dbReference type="ARBA" id="ARBA00022840"/>
    </source>
</evidence>
<dbReference type="InterPro" id="IPR011043">
    <property type="entry name" value="Gal_Oxase/kelch_b-propeller"/>
</dbReference>
<comment type="caution">
    <text evidence="10">The sequence shown here is derived from an EMBL/GenBank/DDBJ whole genome shotgun (WGS) entry which is preliminary data.</text>
</comment>
<dbReference type="Gene3D" id="1.10.510.10">
    <property type="entry name" value="Transferase(Phosphotransferase) domain 1"/>
    <property type="match status" value="1"/>
</dbReference>
<feature type="signal peptide" evidence="8">
    <location>
        <begin position="1"/>
        <end position="21"/>
    </location>
</feature>
<keyword evidence="4" id="KW-0547">Nucleotide-binding</keyword>